<feature type="transmembrane region" description="Helical" evidence="2">
    <location>
        <begin position="33"/>
        <end position="53"/>
    </location>
</feature>
<accession>A0A099GNS9</accession>
<evidence type="ECO:0000313" key="4">
    <source>
        <dbReference type="Proteomes" id="UP000029858"/>
    </source>
</evidence>
<keyword evidence="2" id="KW-0472">Membrane</keyword>
<dbReference type="RefSeq" id="WP_036706244.1">
    <property type="nucleotide sequence ID" value="NZ_JRKQ01000001.1"/>
</dbReference>
<feature type="compositionally biased region" description="Low complexity" evidence="1">
    <location>
        <begin position="1"/>
        <end position="18"/>
    </location>
</feature>
<reference evidence="3 4" key="2">
    <citation type="submission" date="2014-10" db="EMBL/GenBank/DDBJ databases">
        <title>Paracoccus sanguinis sp. nov., isolated from clinical specimens of New York State patients.</title>
        <authorList>
            <person name="Mingle L.A."/>
            <person name="Cole J.A."/>
            <person name="Lapierre P."/>
            <person name="Musser K.A."/>
        </authorList>
    </citation>
    <scope>NUCLEOTIDE SEQUENCE [LARGE SCALE GENOMIC DNA]</scope>
    <source>
        <strain evidence="3 4">5503</strain>
    </source>
</reference>
<feature type="region of interest" description="Disordered" evidence="1">
    <location>
        <begin position="1"/>
        <end position="20"/>
    </location>
</feature>
<gene>
    <name evidence="3" type="ORF">IX56_00170</name>
</gene>
<comment type="caution">
    <text evidence="3">The sequence shown here is derived from an EMBL/GenBank/DDBJ whole genome shotgun (WGS) entry which is preliminary data.</text>
</comment>
<dbReference type="EMBL" id="JRKQ01000001">
    <property type="protein sequence ID" value="KGJ23733.1"/>
    <property type="molecule type" value="Genomic_DNA"/>
</dbReference>
<reference evidence="3 4" key="1">
    <citation type="submission" date="2014-09" db="EMBL/GenBank/DDBJ databases">
        <authorList>
            <person name="McGinnis J.M."/>
            <person name="Wolfgang W.J."/>
        </authorList>
    </citation>
    <scope>NUCLEOTIDE SEQUENCE [LARGE SCALE GENOMIC DNA]</scope>
    <source>
        <strain evidence="3 4">5503</strain>
    </source>
</reference>
<evidence type="ECO:0000256" key="1">
    <source>
        <dbReference type="SAM" id="MobiDB-lite"/>
    </source>
</evidence>
<feature type="compositionally biased region" description="Basic and acidic residues" evidence="1">
    <location>
        <begin position="76"/>
        <end position="86"/>
    </location>
</feature>
<protein>
    <submittedName>
        <fullName evidence="3">Uncharacterized protein</fullName>
    </submittedName>
</protein>
<name>A0A099GNS9_9RHOB</name>
<dbReference type="AlphaFoldDB" id="A0A099GNS9"/>
<keyword evidence="2" id="KW-0812">Transmembrane</keyword>
<evidence type="ECO:0000256" key="2">
    <source>
        <dbReference type="SAM" id="Phobius"/>
    </source>
</evidence>
<proteinExistence type="predicted"/>
<feature type="region of interest" description="Disordered" evidence="1">
    <location>
        <begin position="65"/>
        <end position="86"/>
    </location>
</feature>
<keyword evidence="2" id="KW-1133">Transmembrane helix</keyword>
<evidence type="ECO:0000313" key="3">
    <source>
        <dbReference type="EMBL" id="KGJ23733.1"/>
    </source>
</evidence>
<organism evidence="3 4">
    <name type="scientific">Paracoccus sanguinis</name>
    <dbReference type="NCBI Taxonomy" id="1545044"/>
    <lineage>
        <taxon>Bacteria</taxon>
        <taxon>Pseudomonadati</taxon>
        <taxon>Pseudomonadota</taxon>
        <taxon>Alphaproteobacteria</taxon>
        <taxon>Rhodobacterales</taxon>
        <taxon>Paracoccaceae</taxon>
        <taxon>Paracoccus</taxon>
    </lineage>
</organism>
<dbReference type="Proteomes" id="UP000029858">
    <property type="component" value="Unassembled WGS sequence"/>
</dbReference>
<sequence>MGSNNSTSGTAVAATTANRADHHRAADTLKVMALIYVAIVSTAALAFSLMALIDARVARAPADARLLQAPNAPGERPLERPKEWWA</sequence>